<sequence length="86" mass="9510">MGEIVLFPCGIIPFQRPEVKGCVKGLEVEGGFYVDPEAEGRITQEVLEETRGGAFNIGGLRGCQRWANSSAPRAQIIEFRKEPEFP</sequence>
<accession>A0A1F5MZG0</accession>
<reference evidence="1 2" key="1">
    <citation type="journal article" date="2016" name="Nat. Commun.">
        <title>Thousands of microbial genomes shed light on interconnected biogeochemical processes in an aquifer system.</title>
        <authorList>
            <person name="Anantharaman K."/>
            <person name="Brown C.T."/>
            <person name="Hug L.A."/>
            <person name="Sharon I."/>
            <person name="Castelle C.J."/>
            <person name="Probst A.J."/>
            <person name="Thomas B.C."/>
            <person name="Singh A."/>
            <person name="Wilkins M.J."/>
            <person name="Karaoz U."/>
            <person name="Brodie E.L."/>
            <person name="Williams K.H."/>
            <person name="Hubbard S.S."/>
            <person name="Banfield J.F."/>
        </authorList>
    </citation>
    <scope>NUCLEOTIDE SEQUENCE [LARGE SCALE GENOMIC DNA]</scope>
</reference>
<organism evidence="1 2">
    <name type="scientific">Candidatus Daviesbacteria bacterium RIFOXYD1_FULL_41_10</name>
    <dbReference type="NCBI Taxonomy" id="1797801"/>
    <lineage>
        <taxon>Bacteria</taxon>
        <taxon>Candidatus Daviesiibacteriota</taxon>
    </lineage>
</organism>
<dbReference type="EMBL" id="MFEC01000034">
    <property type="protein sequence ID" value="OGE70786.1"/>
    <property type="molecule type" value="Genomic_DNA"/>
</dbReference>
<dbReference type="AlphaFoldDB" id="A0A1F5MZG0"/>
<dbReference type="Proteomes" id="UP000177135">
    <property type="component" value="Unassembled WGS sequence"/>
</dbReference>
<comment type="caution">
    <text evidence="1">The sequence shown here is derived from an EMBL/GenBank/DDBJ whole genome shotgun (WGS) entry which is preliminary data.</text>
</comment>
<evidence type="ECO:0000313" key="1">
    <source>
        <dbReference type="EMBL" id="OGE70786.1"/>
    </source>
</evidence>
<gene>
    <name evidence="1" type="ORF">A2617_01730</name>
</gene>
<name>A0A1F5MZG0_9BACT</name>
<proteinExistence type="predicted"/>
<evidence type="ECO:0000313" key="2">
    <source>
        <dbReference type="Proteomes" id="UP000177135"/>
    </source>
</evidence>
<protein>
    <submittedName>
        <fullName evidence="1">Uncharacterized protein</fullName>
    </submittedName>
</protein>